<comment type="caution">
    <text evidence="2">The sequence shown here is derived from an EMBL/GenBank/DDBJ whole genome shotgun (WGS) entry which is preliminary data.</text>
</comment>
<evidence type="ECO:0000313" key="3">
    <source>
        <dbReference type="Proteomes" id="UP001232063"/>
    </source>
</evidence>
<keyword evidence="3" id="KW-1185">Reference proteome</keyword>
<dbReference type="InterPro" id="IPR010093">
    <property type="entry name" value="SinI_DNA-bd"/>
</dbReference>
<dbReference type="NCBIfam" id="TIGR01764">
    <property type="entry name" value="excise"/>
    <property type="match status" value="1"/>
</dbReference>
<protein>
    <submittedName>
        <fullName evidence="2">Helix-turn-helix domain-containing protein</fullName>
    </submittedName>
</protein>
<evidence type="ECO:0000259" key="1">
    <source>
        <dbReference type="Pfam" id="PF12728"/>
    </source>
</evidence>
<dbReference type="Pfam" id="PF12728">
    <property type="entry name" value="HTH_17"/>
    <property type="match status" value="1"/>
</dbReference>
<dbReference type="GO" id="GO:0003677">
    <property type="term" value="F:DNA binding"/>
    <property type="evidence" value="ECO:0007669"/>
    <property type="project" value="InterPro"/>
</dbReference>
<proteinExistence type="predicted"/>
<dbReference type="InterPro" id="IPR009061">
    <property type="entry name" value="DNA-bd_dom_put_sf"/>
</dbReference>
<name>A0AAE3R4T9_9BACT</name>
<dbReference type="SUPFAM" id="SSF46955">
    <property type="entry name" value="Putative DNA-binding domain"/>
    <property type="match status" value="1"/>
</dbReference>
<reference evidence="2" key="1">
    <citation type="submission" date="2023-05" db="EMBL/GenBank/DDBJ databases">
        <authorList>
            <person name="Zhang X."/>
        </authorList>
    </citation>
    <scope>NUCLEOTIDE SEQUENCE</scope>
    <source>
        <strain evidence="2">BD1B2-1</strain>
    </source>
</reference>
<evidence type="ECO:0000313" key="2">
    <source>
        <dbReference type="EMBL" id="MDJ1500677.1"/>
    </source>
</evidence>
<sequence length="99" mass="11325">MEELLTKLLVEQQKTNQLLEEHKLAQKDYLSLEEAAILISVAVPTLRVWIDTGQINKYQPSGKLIWLKKSDLIAFIESGKKNAILDALKPRKTNKVRLN</sequence>
<dbReference type="RefSeq" id="WP_314510201.1">
    <property type="nucleotide sequence ID" value="NZ_JASJOU010000002.1"/>
</dbReference>
<dbReference type="Proteomes" id="UP001232063">
    <property type="component" value="Unassembled WGS sequence"/>
</dbReference>
<feature type="domain" description="Helix-turn-helix" evidence="1">
    <location>
        <begin position="29"/>
        <end position="79"/>
    </location>
</feature>
<accession>A0AAE3R4T9</accession>
<dbReference type="InterPro" id="IPR041657">
    <property type="entry name" value="HTH_17"/>
</dbReference>
<dbReference type="AlphaFoldDB" id="A0AAE3R4T9"/>
<gene>
    <name evidence="2" type="ORF">QNI22_08470</name>
</gene>
<dbReference type="EMBL" id="JASJOU010000002">
    <property type="protein sequence ID" value="MDJ1500677.1"/>
    <property type="molecule type" value="Genomic_DNA"/>
</dbReference>
<organism evidence="2 3">
    <name type="scientific">Xanthocytophaga agilis</name>
    <dbReference type="NCBI Taxonomy" id="3048010"/>
    <lineage>
        <taxon>Bacteria</taxon>
        <taxon>Pseudomonadati</taxon>
        <taxon>Bacteroidota</taxon>
        <taxon>Cytophagia</taxon>
        <taxon>Cytophagales</taxon>
        <taxon>Rhodocytophagaceae</taxon>
        <taxon>Xanthocytophaga</taxon>
    </lineage>
</organism>